<comment type="catalytic activity">
    <reaction evidence="8 9">
        <text>5-phospho-alpha-D-ribose 1-diphosphate + nicotinate + ATP + H2O = nicotinate beta-D-ribonucleotide + ADP + phosphate + diphosphate</text>
        <dbReference type="Rhea" id="RHEA:36163"/>
        <dbReference type="ChEBI" id="CHEBI:15377"/>
        <dbReference type="ChEBI" id="CHEBI:30616"/>
        <dbReference type="ChEBI" id="CHEBI:32544"/>
        <dbReference type="ChEBI" id="CHEBI:33019"/>
        <dbReference type="ChEBI" id="CHEBI:43474"/>
        <dbReference type="ChEBI" id="CHEBI:57502"/>
        <dbReference type="ChEBI" id="CHEBI:58017"/>
        <dbReference type="ChEBI" id="CHEBI:456216"/>
        <dbReference type="EC" id="6.3.4.21"/>
    </reaction>
</comment>
<evidence type="ECO:0000313" key="13">
    <source>
        <dbReference type="EMBL" id="CAA6800900.1"/>
    </source>
</evidence>
<feature type="domain" description="Nicotinate phosphoribosyltransferase N-terminal" evidence="11">
    <location>
        <begin position="14"/>
        <end position="144"/>
    </location>
</feature>
<dbReference type="InterPro" id="IPR006405">
    <property type="entry name" value="Nic_PRibTrfase_pncB"/>
</dbReference>
<keyword evidence="4" id="KW-0597">Phosphoprotein</keyword>
<dbReference type="GO" id="GO:0005829">
    <property type="term" value="C:cytosol"/>
    <property type="evidence" value="ECO:0007669"/>
    <property type="project" value="TreeGrafter"/>
</dbReference>
<sequence length="479" mass="53780">MNHLETRYQTNLSLLTDLYQLTMAYGYWKTGSAEQEAVFHLFYRKNPFGGNYAIACGLQDVIDFLSTFKFSNSDLDYLKSLKNNKDQALFEDDFLDYLLHLEFSCDIDAVEEGTIVFPHEPLLRVRGPLLQAQLIETFLLNSINFQTLIATKSARIVAAAEGDLVHEFGLRRAQGIDGGLSASRAAYIGGCTATSNVLAGKIYDIPVKGTHGHSWVMSFEDELEAFEAYAKAMPDNCLLLVDTFDTIKGIQKALKIAAILRKNGHTFLGIRLDSGDLLSLSIQARELLDAAGFPKAKIVASDSLDEYKIKALKAKGALIDVWGVGTNLVTAKDQPALGGVYKLAAIRKKDRDWLYKIKLSNTSSKVSTPGILQVRRYFVSDGQPFGDMIWNIDNKELFPLIQSFDGRTIVTNNRLFKDLLVPIFKQGMLVYKSPSIHEIRAYRQEQVDLFDKVDFKLYPKGLEQQLNQQKLNLIQQHLL</sequence>
<evidence type="ECO:0000256" key="9">
    <source>
        <dbReference type="RuleBase" id="RU365100"/>
    </source>
</evidence>
<dbReference type="SUPFAM" id="SSF54675">
    <property type="entry name" value="Nicotinate/Quinolinate PRTase N-terminal domain-like"/>
    <property type="match status" value="1"/>
</dbReference>
<dbReference type="Pfam" id="PF17956">
    <property type="entry name" value="NAPRTase_C"/>
    <property type="match status" value="1"/>
</dbReference>
<keyword evidence="13" id="KW-0328">Glycosyltransferase</keyword>
<comment type="function">
    <text evidence="9">Catalyzes the first step in the biosynthesis of NAD from nicotinic acid, the ATP-dependent synthesis of beta-nicotinate D-ribonucleotide from nicotinate and 5-phospho-D-ribose 1-phosphate.</text>
</comment>
<evidence type="ECO:0000259" key="11">
    <source>
        <dbReference type="Pfam" id="PF17767"/>
    </source>
</evidence>
<dbReference type="Gene3D" id="3.20.140.10">
    <property type="entry name" value="nicotinate phosphoribosyltransferase"/>
    <property type="match status" value="1"/>
</dbReference>
<dbReference type="PIRSF" id="PIRSF000484">
    <property type="entry name" value="NAPRT"/>
    <property type="match status" value="1"/>
</dbReference>
<dbReference type="FunFam" id="3.20.20.70:FF:000076">
    <property type="entry name" value="Nicotinate phosphoribosyltransferase"/>
    <property type="match status" value="1"/>
</dbReference>
<dbReference type="GO" id="GO:0034355">
    <property type="term" value="P:NAD+ biosynthetic process via the salvage pathway"/>
    <property type="evidence" value="ECO:0007669"/>
    <property type="project" value="TreeGrafter"/>
</dbReference>
<feature type="domain" description="Nicotinate/nicotinamide phosphoribosyltransferase" evidence="10">
    <location>
        <begin position="165"/>
        <end position="346"/>
    </location>
</feature>
<evidence type="ECO:0000256" key="3">
    <source>
        <dbReference type="ARBA" id="ARBA00013236"/>
    </source>
</evidence>
<evidence type="ECO:0000256" key="2">
    <source>
        <dbReference type="ARBA" id="ARBA00010897"/>
    </source>
</evidence>
<dbReference type="PANTHER" id="PTHR11098:SF1">
    <property type="entry name" value="NICOTINATE PHOSPHORIBOSYLTRANSFERASE"/>
    <property type="match status" value="1"/>
</dbReference>
<dbReference type="AlphaFoldDB" id="A0A6S6RVH2"/>
<organism evidence="13">
    <name type="scientific">uncultured Aureispira sp</name>
    <dbReference type="NCBI Taxonomy" id="1331704"/>
    <lineage>
        <taxon>Bacteria</taxon>
        <taxon>Pseudomonadati</taxon>
        <taxon>Bacteroidota</taxon>
        <taxon>Saprospiria</taxon>
        <taxon>Saprospirales</taxon>
        <taxon>Saprospiraceae</taxon>
        <taxon>Aureispira</taxon>
        <taxon>environmental samples</taxon>
    </lineage>
</organism>
<evidence type="ECO:0000256" key="4">
    <source>
        <dbReference type="ARBA" id="ARBA00022553"/>
    </source>
</evidence>
<dbReference type="InterPro" id="IPR041525">
    <property type="entry name" value="N/Namide_PRibTrfase"/>
</dbReference>
<dbReference type="UniPathway" id="UPA00253">
    <property type="reaction ID" value="UER00457"/>
</dbReference>
<dbReference type="Gene3D" id="3.20.20.70">
    <property type="entry name" value="Aldolase class I"/>
    <property type="match status" value="1"/>
</dbReference>
<dbReference type="InterPro" id="IPR036068">
    <property type="entry name" value="Nicotinate_pribotase-like_C"/>
</dbReference>
<reference evidence="13" key="1">
    <citation type="submission" date="2020-01" db="EMBL/GenBank/DDBJ databases">
        <authorList>
            <person name="Meier V. D."/>
            <person name="Meier V D."/>
        </authorList>
    </citation>
    <scope>NUCLEOTIDE SEQUENCE</scope>
    <source>
        <strain evidence="13">HLG_WM_MAG_10</strain>
    </source>
</reference>
<evidence type="ECO:0000259" key="10">
    <source>
        <dbReference type="Pfam" id="PF04095"/>
    </source>
</evidence>
<comment type="PTM">
    <text evidence="9">Transiently phosphorylated on a His residue during the reaction cycle. Phosphorylation strongly increases the affinity for substrates and increases the rate of nicotinate D-ribonucleotide production. Dephosphorylation regenerates the low-affinity form of the enzyme, leading to product release.</text>
</comment>
<evidence type="ECO:0000256" key="7">
    <source>
        <dbReference type="ARBA" id="ARBA00022679"/>
    </source>
</evidence>
<dbReference type="NCBIfam" id="TIGR01513">
    <property type="entry name" value="NAPRTase_put"/>
    <property type="match status" value="1"/>
</dbReference>
<gene>
    <name evidence="13" type="ORF">HELGO_WM30459</name>
</gene>
<dbReference type="EMBL" id="CACVAQ010000058">
    <property type="protein sequence ID" value="CAA6800900.1"/>
    <property type="molecule type" value="Genomic_DNA"/>
</dbReference>
<proteinExistence type="inferred from homology"/>
<dbReference type="Pfam" id="PF04095">
    <property type="entry name" value="NAPRTase"/>
    <property type="match status" value="1"/>
</dbReference>
<comment type="pathway">
    <text evidence="1 9">Cofactor biosynthesis; NAD(+) biosynthesis; nicotinate D-ribonucleotide from nicotinate: step 1/1.</text>
</comment>
<accession>A0A6S6RVH2</accession>
<feature type="domain" description="Nicotinate phosphoribosyltransferase C-terminal" evidence="12">
    <location>
        <begin position="373"/>
        <end position="452"/>
    </location>
</feature>
<evidence type="ECO:0000256" key="1">
    <source>
        <dbReference type="ARBA" id="ARBA00004952"/>
    </source>
</evidence>
<dbReference type="InterPro" id="IPR013785">
    <property type="entry name" value="Aldolase_TIM"/>
</dbReference>
<dbReference type="PANTHER" id="PTHR11098">
    <property type="entry name" value="NICOTINATE PHOSPHORIBOSYLTRANSFERASE"/>
    <property type="match status" value="1"/>
</dbReference>
<dbReference type="NCBIfam" id="NF006695">
    <property type="entry name" value="PRK09243.1-2"/>
    <property type="match status" value="1"/>
</dbReference>
<dbReference type="SUPFAM" id="SSF51690">
    <property type="entry name" value="Nicotinate/Quinolinate PRTase C-terminal domain-like"/>
    <property type="match status" value="1"/>
</dbReference>
<evidence type="ECO:0000256" key="5">
    <source>
        <dbReference type="ARBA" id="ARBA00022598"/>
    </source>
</evidence>
<evidence type="ECO:0000256" key="8">
    <source>
        <dbReference type="ARBA" id="ARBA00048668"/>
    </source>
</evidence>
<dbReference type="InterPro" id="IPR040727">
    <property type="entry name" value="NAPRTase_N"/>
</dbReference>
<keyword evidence="7 9" id="KW-0808">Transferase</keyword>
<dbReference type="NCBIfam" id="NF009131">
    <property type="entry name" value="PRK12484.1"/>
    <property type="match status" value="1"/>
</dbReference>
<evidence type="ECO:0000259" key="12">
    <source>
        <dbReference type="Pfam" id="PF17956"/>
    </source>
</evidence>
<keyword evidence="5 9" id="KW-0436">Ligase</keyword>
<dbReference type="GO" id="GO:0004516">
    <property type="term" value="F:nicotinate phosphoribosyltransferase activity"/>
    <property type="evidence" value="ECO:0007669"/>
    <property type="project" value="UniProtKB-UniRule"/>
</dbReference>
<dbReference type="CDD" id="cd01570">
    <property type="entry name" value="NAPRTase_A"/>
    <property type="match status" value="1"/>
</dbReference>
<dbReference type="GO" id="GO:0047280">
    <property type="term" value="F:nicotinamide phosphoribosyltransferase activity"/>
    <property type="evidence" value="ECO:0007669"/>
    <property type="project" value="UniProtKB-ARBA"/>
</dbReference>
<comment type="similarity">
    <text evidence="2 9">Belongs to the NAPRTase family.</text>
</comment>
<dbReference type="Pfam" id="PF17767">
    <property type="entry name" value="NAPRTase_N"/>
    <property type="match status" value="1"/>
</dbReference>
<dbReference type="InterPro" id="IPR007229">
    <property type="entry name" value="Nic_PRibTrfase-Fam"/>
</dbReference>
<name>A0A6S6RVH2_9BACT</name>
<dbReference type="EC" id="6.3.4.21" evidence="3 9"/>
<dbReference type="InterPro" id="IPR041619">
    <property type="entry name" value="NAPRTase_C"/>
</dbReference>
<keyword evidence="6 9" id="KW-0662">Pyridine nucleotide biosynthesis</keyword>
<evidence type="ECO:0000256" key="6">
    <source>
        <dbReference type="ARBA" id="ARBA00022642"/>
    </source>
</evidence>
<protein>
    <recommendedName>
        <fullName evidence="3 9">Nicotinate phosphoribosyltransferase</fullName>
        <ecNumber evidence="3 9">6.3.4.21</ecNumber>
    </recommendedName>
</protein>